<dbReference type="RefSeq" id="WP_141131854.1">
    <property type="nucleotide sequence ID" value="NZ_JAENMN010000017.1"/>
</dbReference>
<gene>
    <name evidence="2" type="ORF">NCTC13193_02189</name>
</gene>
<evidence type="ECO:0000256" key="1">
    <source>
        <dbReference type="SAM" id="SignalP"/>
    </source>
</evidence>
<evidence type="ECO:0000313" key="3">
    <source>
        <dbReference type="Proteomes" id="UP000270487"/>
    </source>
</evidence>
<sequence>MNVRKIAAVIMASAALSGCGDAFSCNNPESIRAINEIVTSNALNKMNLSTYKKFGSIGLTPDSLTLRLDNIHATDSNPSVNSLTCKAQLTVVYSDKEKARMKRIMGVIEDRAKGMSNYNASRLFIDNVNNSARRMTDTRTVTGTVEYIVFNTKDKVITEVSNTPGVNKVIDDISYKLLYPTAQLLEVDKNTLPLDRFYSKETLYVFSQ</sequence>
<proteinExistence type="predicted"/>
<keyword evidence="1" id="KW-0732">Signal</keyword>
<organism evidence="2 3">
    <name type="scientific">Serratia fonticola</name>
    <dbReference type="NCBI Taxonomy" id="47917"/>
    <lineage>
        <taxon>Bacteria</taxon>
        <taxon>Pseudomonadati</taxon>
        <taxon>Pseudomonadota</taxon>
        <taxon>Gammaproteobacteria</taxon>
        <taxon>Enterobacterales</taxon>
        <taxon>Yersiniaceae</taxon>
        <taxon>Serratia</taxon>
    </lineage>
</organism>
<dbReference type="Proteomes" id="UP000270487">
    <property type="component" value="Chromosome"/>
</dbReference>
<protein>
    <recommendedName>
        <fullName evidence="4">Lipoprotein</fullName>
    </recommendedName>
</protein>
<feature type="signal peptide" evidence="1">
    <location>
        <begin position="1"/>
        <end position="22"/>
    </location>
</feature>
<dbReference type="EMBL" id="LR134492">
    <property type="protein sequence ID" value="VEI68100.1"/>
    <property type="molecule type" value="Genomic_DNA"/>
</dbReference>
<feature type="chain" id="PRO_5019440511" description="Lipoprotein" evidence="1">
    <location>
        <begin position="23"/>
        <end position="208"/>
    </location>
</feature>
<dbReference type="PROSITE" id="PS51257">
    <property type="entry name" value="PROKAR_LIPOPROTEIN"/>
    <property type="match status" value="1"/>
</dbReference>
<reference evidence="2 3" key="1">
    <citation type="submission" date="2018-12" db="EMBL/GenBank/DDBJ databases">
        <authorList>
            <consortium name="Pathogen Informatics"/>
        </authorList>
    </citation>
    <scope>NUCLEOTIDE SEQUENCE [LARGE SCALE GENOMIC DNA]</scope>
    <source>
        <strain evidence="2 3">NCTC13193</strain>
    </source>
</reference>
<name>A0A448SK43_SERFO</name>
<evidence type="ECO:0000313" key="2">
    <source>
        <dbReference type="EMBL" id="VEI68100.1"/>
    </source>
</evidence>
<evidence type="ECO:0008006" key="4">
    <source>
        <dbReference type="Google" id="ProtNLM"/>
    </source>
</evidence>
<accession>A0A448SK43</accession>
<dbReference type="AlphaFoldDB" id="A0A448SK43"/>